<organism evidence="2 3">
    <name type="scientific">Epirus cherry virus</name>
    <dbReference type="NCBI Taxonomy" id="544686"/>
    <lineage>
        <taxon>Viruses</taxon>
        <taxon>Riboviria</taxon>
        <taxon>Orthornavirae</taxon>
        <taxon>Lenarviricota</taxon>
        <taxon>Miaviricetes</taxon>
        <taxon>Ourlivirales</taxon>
        <taxon>Botourmiaviridae</taxon>
        <taxon>Ourmiavirus</taxon>
        <taxon>Ourmiavirus pruni</taxon>
    </lineage>
</organism>
<evidence type="ECO:0000313" key="2">
    <source>
        <dbReference type="EMBL" id="ACF16358.1"/>
    </source>
</evidence>
<dbReference type="EMBL" id="EU770621">
    <property type="protein sequence ID" value="ACF16358.1"/>
    <property type="molecule type" value="mRNA"/>
</dbReference>
<name>B3VMK9_9VIRU</name>
<reference evidence="2 3" key="1">
    <citation type="journal article" date="2009" name="J. Gen. Virol.">
        <title>Molecular characterization of the plant virus genus Ourmiavirus and evidence of inter-kingdom reassortment of viral genome segments as its possible route of origin.</title>
        <authorList>
            <person name="Rastgou M."/>
            <person name="Habibi M.K."/>
            <person name="Izadpanah K."/>
            <person name="Masenga V."/>
            <person name="Milne R.G."/>
            <person name="Wolf Y.I."/>
            <person name="Koonin E.V."/>
            <person name="Turina M."/>
        </authorList>
    </citation>
    <scope>NUCLEOTIDE SEQUENCE [LARGE SCALE GENOMIC DNA]</scope>
    <source>
        <strain evidence="2">VE450</strain>
    </source>
</reference>
<dbReference type="Proteomes" id="UP000201290">
    <property type="component" value="Genome"/>
</dbReference>
<protein>
    <submittedName>
        <fullName evidence="2">Putative movement protein</fullName>
    </submittedName>
</protein>
<dbReference type="OrthoDB" id="27273at10239"/>
<feature type="region of interest" description="Disordered" evidence="1">
    <location>
        <begin position="226"/>
        <end position="286"/>
    </location>
</feature>
<proteinExistence type="evidence at transcript level"/>
<evidence type="ECO:0000313" key="3">
    <source>
        <dbReference type="Proteomes" id="UP000201290"/>
    </source>
</evidence>
<dbReference type="KEGG" id="vg:8658751"/>
<sequence>MEPTGNNPTVNQPMPVVVAPSHSGQMRVDLSSLQIRPPPLEGKGRVVFVTEHSAYDGVRPLPLIPKDLAGQLRLKWHEKRYPHTYLAFEQIESEYFPHIPERSAYGELALVDTRYITDEVQDVDEEEMIDHLFSRALWKTPELDLGKGYKFVSAVPYCIPIHARGGQGPDLERDIPIRLVPRITRTDLHLASRSGTIKSALKVALSSEPIQYQRIESVSAQTLEARNSQITARGRRNLDRRPRGGPWPAMERSHSMRSDTQIPIEHAAPPGGGEPSRTIIMPAGAV</sequence>
<dbReference type="RefSeq" id="YP_002019755.1">
    <property type="nucleotide sequence ID" value="NC_011066.1"/>
</dbReference>
<accession>B3VMK9</accession>
<dbReference type="GeneID" id="8658751"/>
<evidence type="ECO:0000256" key="1">
    <source>
        <dbReference type="SAM" id="MobiDB-lite"/>
    </source>
</evidence>
<keyword evidence="3" id="KW-1185">Reference proteome</keyword>